<evidence type="ECO:0000256" key="1">
    <source>
        <dbReference type="SAM" id="MobiDB-lite"/>
    </source>
</evidence>
<reference evidence="3" key="2">
    <citation type="submission" date="2020-05" db="UniProtKB">
        <authorList>
            <consortium name="EnsemblMetazoa"/>
        </authorList>
    </citation>
    <scope>IDENTIFICATION</scope>
</reference>
<dbReference type="Proteomes" id="UP000030765">
    <property type="component" value="Unassembled WGS sequence"/>
</dbReference>
<feature type="compositionally biased region" description="Basic and acidic residues" evidence="1">
    <location>
        <begin position="91"/>
        <end position="104"/>
    </location>
</feature>
<feature type="compositionally biased region" description="Basic residues" evidence="1">
    <location>
        <begin position="1"/>
        <end position="12"/>
    </location>
</feature>
<keyword evidence="4" id="KW-1185">Reference proteome</keyword>
<dbReference type="EMBL" id="KE524988">
    <property type="protein sequence ID" value="KFB39572.1"/>
    <property type="molecule type" value="Genomic_DNA"/>
</dbReference>
<dbReference type="VEuPathDB" id="VectorBase:ASIC007020"/>
<evidence type="ECO:0000313" key="4">
    <source>
        <dbReference type="Proteomes" id="UP000030765"/>
    </source>
</evidence>
<dbReference type="EMBL" id="ATLV01014777">
    <property type="status" value="NOT_ANNOTATED_CDS"/>
    <property type="molecule type" value="Genomic_DNA"/>
</dbReference>
<name>A0A084VNM8_ANOSI</name>
<evidence type="ECO:0000313" key="3">
    <source>
        <dbReference type="EnsemblMetazoa" id="ASIC007020-PA"/>
    </source>
</evidence>
<accession>A0A084VNM8</accession>
<sequence length="122" mass="13976">MTVRRHRNHHRLVATGQRRPSGQCDRAADPPATHRILNDGLLQASPAPKPPPSPPTMERRGKGAAYRQLPSPFDDDDHDDGEDTFNLTDDEERRRGRTLQDSEHHCRKQAFYERVNGYRLVS</sequence>
<organism evidence="2">
    <name type="scientific">Anopheles sinensis</name>
    <name type="common">Mosquito</name>
    <dbReference type="NCBI Taxonomy" id="74873"/>
    <lineage>
        <taxon>Eukaryota</taxon>
        <taxon>Metazoa</taxon>
        <taxon>Ecdysozoa</taxon>
        <taxon>Arthropoda</taxon>
        <taxon>Hexapoda</taxon>
        <taxon>Insecta</taxon>
        <taxon>Pterygota</taxon>
        <taxon>Neoptera</taxon>
        <taxon>Endopterygota</taxon>
        <taxon>Diptera</taxon>
        <taxon>Nematocera</taxon>
        <taxon>Culicoidea</taxon>
        <taxon>Culicidae</taxon>
        <taxon>Anophelinae</taxon>
        <taxon>Anopheles</taxon>
    </lineage>
</organism>
<feature type="region of interest" description="Disordered" evidence="1">
    <location>
        <begin position="1"/>
        <end position="104"/>
    </location>
</feature>
<protein>
    <submittedName>
        <fullName evidence="2 3">Uncharacterized protein</fullName>
    </submittedName>
</protein>
<dbReference type="VEuPathDB" id="VectorBase:ASIS001311"/>
<gene>
    <name evidence="2" type="ORF">ZHAS_00007020</name>
</gene>
<dbReference type="EnsemblMetazoa" id="ASIC007020-RA">
    <property type="protein sequence ID" value="ASIC007020-PA"/>
    <property type="gene ID" value="ASIC007020"/>
</dbReference>
<feature type="compositionally biased region" description="Acidic residues" evidence="1">
    <location>
        <begin position="73"/>
        <end position="83"/>
    </location>
</feature>
<reference evidence="2 4" key="1">
    <citation type="journal article" date="2014" name="BMC Genomics">
        <title>Genome sequence of Anopheles sinensis provides insight into genetics basis of mosquito competence for malaria parasites.</title>
        <authorList>
            <person name="Zhou D."/>
            <person name="Zhang D."/>
            <person name="Ding G."/>
            <person name="Shi L."/>
            <person name="Hou Q."/>
            <person name="Ye Y."/>
            <person name="Xu Y."/>
            <person name="Zhou H."/>
            <person name="Xiong C."/>
            <person name="Li S."/>
            <person name="Yu J."/>
            <person name="Hong S."/>
            <person name="Yu X."/>
            <person name="Zou P."/>
            <person name="Chen C."/>
            <person name="Chang X."/>
            <person name="Wang W."/>
            <person name="Lv Y."/>
            <person name="Sun Y."/>
            <person name="Ma L."/>
            <person name="Shen B."/>
            <person name="Zhu C."/>
        </authorList>
    </citation>
    <scope>NUCLEOTIDE SEQUENCE [LARGE SCALE GENOMIC DNA]</scope>
</reference>
<dbReference type="AlphaFoldDB" id="A0A084VNM8"/>
<evidence type="ECO:0000313" key="2">
    <source>
        <dbReference type="EMBL" id="KFB39572.1"/>
    </source>
</evidence>
<proteinExistence type="predicted"/>